<dbReference type="AlphaFoldDB" id="A0A420EFA4"/>
<dbReference type="Gene3D" id="3.40.630.10">
    <property type="entry name" value="Zn peptidases"/>
    <property type="match status" value="1"/>
</dbReference>
<dbReference type="Gene3D" id="3.30.70.360">
    <property type="match status" value="1"/>
</dbReference>
<protein>
    <submittedName>
        <fullName evidence="5">Amidohydrolase</fullName>
    </submittedName>
</protein>
<keyword evidence="2" id="KW-0464">Manganese</keyword>
<dbReference type="SUPFAM" id="SSF55031">
    <property type="entry name" value="Bacterial exopeptidase dimerisation domain"/>
    <property type="match status" value="1"/>
</dbReference>
<keyword evidence="3" id="KW-0732">Signal</keyword>
<evidence type="ECO:0000256" key="1">
    <source>
        <dbReference type="ARBA" id="ARBA00022801"/>
    </source>
</evidence>
<accession>A0A420EFA4</accession>
<evidence type="ECO:0000313" key="6">
    <source>
        <dbReference type="Proteomes" id="UP000284395"/>
    </source>
</evidence>
<evidence type="ECO:0000256" key="2">
    <source>
        <dbReference type="PIRSR" id="PIRSR005962-1"/>
    </source>
</evidence>
<name>A0A420EFA4_9SPHN</name>
<evidence type="ECO:0000256" key="3">
    <source>
        <dbReference type="SAM" id="SignalP"/>
    </source>
</evidence>
<feature type="binding site" evidence="2">
    <location>
        <position position="206"/>
    </location>
    <ligand>
        <name>Mn(2+)</name>
        <dbReference type="ChEBI" id="CHEBI:29035"/>
        <label>2</label>
    </ligand>
</feature>
<dbReference type="PANTHER" id="PTHR11014:SF63">
    <property type="entry name" value="METALLOPEPTIDASE, PUTATIVE (AFU_ORTHOLOGUE AFUA_6G09600)-RELATED"/>
    <property type="match status" value="1"/>
</dbReference>
<dbReference type="GO" id="GO:0016787">
    <property type="term" value="F:hydrolase activity"/>
    <property type="evidence" value="ECO:0007669"/>
    <property type="project" value="UniProtKB-KW"/>
</dbReference>
<dbReference type="EMBL" id="RAPF01000006">
    <property type="protein sequence ID" value="RKF19377.1"/>
    <property type="molecule type" value="Genomic_DNA"/>
</dbReference>
<feature type="binding site" evidence="2">
    <location>
        <position position="145"/>
    </location>
    <ligand>
        <name>Mn(2+)</name>
        <dbReference type="ChEBI" id="CHEBI:29035"/>
        <label>2</label>
    </ligand>
</feature>
<proteinExistence type="predicted"/>
<keyword evidence="2" id="KW-0479">Metal-binding</keyword>
<dbReference type="InterPro" id="IPR036264">
    <property type="entry name" value="Bact_exopeptidase_dim_dom"/>
</dbReference>
<feature type="binding site" evidence="2">
    <location>
        <position position="143"/>
    </location>
    <ligand>
        <name>Mn(2+)</name>
        <dbReference type="ChEBI" id="CHEBI:29035"/>
        <label>2</label>
    </ligand>
</feature>
<dbReference type="OrthoDB" id="9777385at2"/>
<dbReference type="PANTHER" id="PTHR11014">
    <property type="entry name" value="PEPTIDASE M20 FAMILY MEMBER"/>
    <property type="match status" value="1"/>
</dbReference>
<keyword evidence="1 5" id="KW-0378">Hydrolase</keyword>
<sequence length="447" mass="47489">MTKTTYLAPLLACLCATSALTASPASAATDPAADLAAIDKVFEQDYPQLEAMYRDIHEHPEIGFHETRTAALLAGKMRERGFTVTEKVGGTGIVAIYHNGEGPTVMVRTELDALPMAERTGLPYASQYTQDIDGEVTPTMHACGHDVHMGWWVGTADALLAMKDKWHGTLMFIGQPAEETVGGARAMLDDGLFERFPKPDYGFAAHVFPGPLGQVTMKEGTVSSASDQLRITFHGKGAHGSMPAESIDPIVMGSHFVSDVQTIRAREVDPTKFGVITVGSFHAGSAPNIIPDDSVLQLTLRSHDPAVRQQLLDGVDKTARAVALMAGAPEPEIDYMYGTAAVRNDVSLTDKVAAVIRPALGDQAVLEPEYADPGPASEDYSEFVEAGVPSVFMSVGGYAPETIARYKEEGKALPVNHSPLFAPDPRGSIKAGTEALTLAVLAVAGTS</sequence>
<dbReference type="Proteomes" id="UP000284395">
    <property type="component" value="Unassembled WGS sequence"/>
</dbReference>
<comment type="caution">
    <text evidence="5">The sequence shown here is derived from an EMBL/GenBank/DDBJ whole genome shotgun (WGS) entry which is preliminary data.</text>
</comment>
<comment type="cofactor">
    <cofactor evidence="2">
        <name>Mn(2+)</name>
        <dbReference type="ChEBI" id="CHEBI:29035"/>
    </cofactor>
    <text evidence="2">The Mn(2+) ion enhances activity.</text>
</comment>
<dbReference type="InterPro" id="IPR011650">
    <property type="entry name" value="Peptidase_M20_dimer"/>
</dbReference>
<dbReference type="InterPro" id="IPR002933">
    <property type="entry name" value="Peptidase_M20"/>
</dbReference>
<dbReference type="Pfam" id="PF07687">
    <property type="entry name" value="M20_dimer"/>
    <property type="match status" value="1"/>
</dbReference>
<dbReference type="RefSeq" id="WP_120325316.1">
    <property type="nucleotide sequence ID" value="NZ_RAPF01000006.1"/>
</dbReference>
<dbReference type="SUPFAM" id="SSF53187">
    <property type="entry name" value="Zn-dependent exopeptidases"/>
    <property type="match status" value="1"/>
</dbReference>
<evidence type="ECO:0000313" key="5">
    <source>
        <dbReference type="EMBL" id="RKF19377.1"/>
    </source>
</evidence>
<keyword evidence="6" id="KW-1185">Reference proteome</keyword>
<feature type="domain" description="Peptidase M20 dimerisation" evidence="4">
    <location>
        <begin position="228"/>
        <end position="320"/>
    </location>
</feature>
<feature type="binding site" evidence="2">
    <location>
        <position position="179"/>
    </location>
    <ligand>
        <name>Mn(2+)</name>
        <dbReference type="ChEBI" id="CHEBI:29035"/>
        <label>2</label>
    </ligand>
</feature>
<reference evidence="5 6" key="1">
    <citation type="submission" date="2018-09" db="EMBL/GenBank/DDBJ databases">
        <title>Altererythrobacter spongiae sp. nov., isolated from a marine sponge.</title>
        <authorList>
            <person name="Zhuang L."/>
            <person name="Luo L."/>
        </authorList>
    </citation>
    <scope>NUCLEOTIDE SEQUENCE [LARGE SCALE GENOMIC DNA]</scope>
    <source>
        <strain evidence="5 6">HN-Y73</strain>
    </source>
</reference>
<dbReference type="GO" id="GO:0046872">
    <property type="term" value="F:metal ion binding"/>
    <property type="evidence" value="ECO:0007669"/>
    <property type="project" value="UniProtKB-KW"/>
</dbReference>
<gene>
    <name evidence="5" type="ORF">D6851_13085</name>
</gene>
<feature type="binding site" evidence="2">
    <location>
        <position position="417"/>
    </location>
    <ligand>
        <name>Mn(2+)</name>
        <dbReference type="ChEBI" id="CHEBI:29035"/>
        <label>2</label>
    </ligand>
</feature>
<organism evidence="5 6">
    <name type="scientific">Altericroceibacterium spongiae</name>
    <dbReference type="NCBI Taxonomy" id="2320269"/>
    <lineage>
        <taxon>Bacteria</taxon>
        <taxon>Pseudomonadati</taxon>
        <taxon>Pseudomonadota</taxon>
        <taxon>Alphaproteobacteria</taxon>
        <taxon>Sphingomonadales</taxon>
        <taxon>Erythrobacteraceae</taxon>
        <taxon>Altericroceibacterium</taxon>
    </lineage>
</organism>
<dbReference type="NCBIfam" id="TIGR01891">
    <property type="entry name" value="amidohydrolases"/>
    <property type="match status" value="1"/>
</dbReference>
<dbReference type="Pfam" id="PF01546">
    <property type="entry name" value="Peptidase_M20"/>
    <property type="match status" value="1"/>
</dbReference>
<feature type="chain" id="PRO_5018981657" evidence="3">
    <location>
        <begin position="28"/>
        <end position="447"/>
    </location>
</feature>
<evidence type="ECO:0000259" key="4">
    <source>
        <dbReference type="Pfam" id="PF07687"/>
    </source>
</evidence>
<dbReference type="InterPro" id="IPR017439">
    <property type="entry name" value="Amidohydrolase"/>
</dbReference>
<feature type="signal peptide" evidence="3">
    <location>
        <begin position="1"/>
        <end position="27"/>
    </location>
</feature>
<dbReference type="PIRSF" id="PIRSF005962">
    <property type="entry name" value="Pept_M20D_amidohydro"/>
    <property type="match status" value="1"/>
</dbReference>